<proteinExistence type="predicted"/>
<dbReference type="SUPFAM" id="SSF46785">
    <property type="entry name" value="Winged helix' DNA-binding domain"/>
    <property type="match status" value="1"/>
</dbReference>
<evidence type="ECO:0000259" key="1">
    <source>
        <dbReference type="Pfam" id="PF07848"/>
    </source>
</evidence>
<dbReference type="PANTHER" id="PTHR30319">
    <property type="entry name" value="PHENYLACETIC ACID REGULATOR-RELATED TRANSCRIPTIONAL REPRESSOR"/>
    <property type="match status" value="1"/>
</dbReference>
<dbReference type="InterPro" id="IPR013225">
    <property type="entry name" value="PaaX_C"/>
</dbReference>
<dbReference type="Gene3D" id="1.20.58.1460">
    <property type="match status" value="1"/>
</dbReference>
<sequence>MTSDTSDPQTRAALEQILDHVRQEPSRTWSIIISLYGDAIVPRGGSVWLGTVLAFFNALGISDGVVRTAMSRLASDGWLTRTKVGRNSYYRLAEKGVETFRRATEHIYRPSPPPWPGAFDLLIAGEGANTEALRAAMAEAEFGSPAPGVFVAPAGSAAPQGNVIRLRATGDADAQRALAAKSWPLDEIGEAYRRFVAAFEPLRSALAAGGALSDLDALVARVLLIHEYRRIVLRDPILPVEVLPDGWQGTKARRLCAEIYGPVVVGSEGWLDQNAIDEAGNPLPGSAEIVRRFKTLETGQFG</sequence>
<dbReference type="EMBL" id="AP014946">
    <property type="protein sequence ID" value="BAT57504.1"/>
    <property type="molecule type" value="Genomic_DNA"/>
</dbReference>
<dbReference type="NCBIfam" id="TIGR02277">
    <property type="entry name" value="PaaX_trns_reg"/>
    <property type="match status" value="1"/>
</dbReference>
<organism evidence="3 4">
    <name type="scientific">Variibacter gotjawalensis</name>
    <dbReference type="NCBI Taxonomy" id="1333996"/>
    <lineage>
        <taxon>Bacteria</taxon>
        <taxon>Pseudomonadati</taxon>
        <taxon>Pseudomonadota</taxon>
        <taxon>Alphaproteobacteria</taxon>
        <taxon>Hyphomicrobiales</taxon>
        <taxon>Nitrobacteraceae</taxon>
        <taxon>Variibacter</taxon>
    </lineage>
</organism>
<dbReference type="AlphaFoldDB" id="A0A0S3PNQ1"/>
<keyword evidence="4" id="KW-1185">Reference proteome</keyword>
<name>A0A0S3PNQ1_9BRAD</name>
<dbReference type="Gene3D" id="1.10.10.10">
    <property type="entry name" value="Winged helix-like DNA-binding domain superfamily/Winged helix DNA-binding domain"/>
    <property type="match status" value="1"/>
</dbReference>
<dbReference type="PANTHER" id="PTHR30319:SF1">
    <property type="entry name" value="TRANSCRIPTIONAL REPRESSOR PAAX"/>
    <property type="match status" value="1"/>
</dbReference>
<protein>
    <submittedName>
        <fullName evidence="3">Transcriptional repressor PaaX</fullName>
    </submittedName>
</protein>
<evidence type="ECO:0000313" key="3">
    <source>
        <dbReference type="EMBL" id="BAT57504.1"/>
    </source>
</evidence>
<evidence type="ECO:0000259" key="2">
    <source>
        <dbReference type="Pfam" id="PF08223"/>
    </source>
</evidence>
<reference evidence="3 4" key="1">
    <citation type="submission" date="2015-08" db="EMBL/GenBank/DDBJ databases">
        <title>Investigation of the bacterial diversity of lava forest soil.</title>
        <authorList>
            <person name="Lee J.S."/>
        </authorList>
    </citation>
    <scope>NUCLEOTIDE SEQUENCE [LARGE SCALE GENOMIC DNA]</scope>
    <source>
        <strain evidence="3 4">GJW-30</strain>
    </source>
</reference>
<dbReference type="InterPro" id="IPR011965">
    <property type="entry name" value="PaaX_trns_reg"/>
</dbReference>
<dbReference type="Pfam" id="PF08223">
    <property type="entry name" value="PaaX_C"/>
    <property type="match status" value="1"/>
</dbReference>
<feature type="domain" description="Transcriptional repressor PaaX-like C-terminal" evidence="2">
    <location>
        <begin position="183"/>
        <end position="269"/>
    </location>
</feature>
<gene>
    <name evidence="3" type="primary">paaX</name>
    <name evidence="3" type="ORF">GJW-30_1_00009</name>
</gene>
<dbReference type="Proteomes" id="UP000236884">
    <property type="component" value="Chromosome"/>
</dbReference>
<feature type="domain" description="Transcriptional repressor PaaX-like N-terminal" evidence="1">
    <location>
        <begin position="28"/>
        <end position="96"/>
    </location>
</feature>
<dbReference type="InterPro" id="IPR012906">
    <property type="entry name" value="PaaX-like_N"/>
</dbReference>
<dbReference type="KEGG" id="vgo:GJW-30_1_00009"/>
<evidence type="ECO:0000313" key="4">
    <source>
        <dbReference type="Proteomes" id="UP000236884"/>
    </source>
</evidence>
<dbReference type="PIRSF" id="PIRSF020623">
    <property type="entry name" value="PaaX"/>
    <property type="match status" value="1"/>
</dbReference>
<dbReference type="InterPro" id="IPR036390">
    <property type="entry name" value="WH_DNA-bd_sf"/>
</dbReference>
<dbReference type="OrthoDB" id="2270427at2"/>
<dbReference type="RefSeq" id="WP_096350268.1">
    <property type="nucleotide sequence ID" value="NZ_AP014946.1"/>
</dbReference>
<dbReference type="Pfam" id="PF07848">
    <property type="entry name" value="PaaX"/>
    <property type="match status" value="1"/>
</dbReference>
<dbReference type="GO" id="GO:0006351">
    <property type="term" value="P:DNA-templated transcription"/>
    <property type="evidence" value="ECO:0007669"/>
    <property type="project" value="InterPro"/>
</dbReference>
<dbReference type="InterPro" id="IPR036388">
    <property type="entry name" value="WH-like_DNA-bd_sf"/>
</dbReference>
<accession>A0A0S3PNQ1</accession>